<dbReference type="InterPro" id="IPR011990">
    <property type="entry name" value="TPR-like_helical_dom_sf"/>
</dbReference>
<dbReference type="Gene3D" id="1.10.10.10">
    <property type="entry name" value="Winged helix-like DNA-binding domain superfamily/Winged helix DNA-binding domain"/>
    <property type="match status" value="1"/>
</dbReference>
<feature type="domain" description="OmpR/PhoB-type" evidence="5">
    <location>
        <begin position="17"/>
        <end position="89"/>
    </location>
</feature>
<comment type="caution">
    <text evidence="7">The sequence shown here is derived from an EMBL/GenBank/DDBJ whole genome shotgun (WGS) entry which is preliminary data.</text>
</comment>
<dbReference type="SUPFAM" id="SSF52540">
    <property type="entry name" value="P-loop containing nucleoside triphosphate hydrolases"/>
    <property type="match status" value="1"/>
</dbReference>
<dbReference type="PANTHER" id="PTHR35807:SF1">
    <property type="entry name" value="TRANSCRIPTIONAL REGULATOR REDD"/>
    <property type="match status" value="1"/>
</dbReference>
<feature type="domain" description="Bacterial transcriptional activator" evidence="6">
    <location>
        <begin position="96"/>
        <end position="237"/>
    </location>
</feature>
<sequence>MGAEFRVLGELRATVDGRDVDLGPRRQRCVLAVLLVETGRGVSVDELIDRVWGTAAPQRAAGTLYSYLSRLRGALGGATLVNASDGYRLAIGPDDVDLHRFRRLIAEARASDRDEVAGELFRQALGLWQGQALSGLSSPWLDDMRSQLEQERLAARRDHVDIELRAGRHAELLSELTTEATRRPEDERLAGQLMLALYRSGRQADALRHYDLTRRWLAEEHGADPSPPLQEVYQRILTGDPRLAGTTAPVPRQLPAAPAWFTGRRRELAELDRAGAISVIAGTAGIGKTSLALHWAYQRLDRFPDGQLFVNLHGFAPGGEPVSPAGAIGALLDGLGVLVGARPVDLDAQIALYRSLVAGRRMLIVLDNAVDAAQVAPLLPDSPSGTVVITSRNRLSGLVKTPVPIEVLSEEESRDLLVRRLGTSRVAAEPDAVEELVAYCGGSPLALGIVAARAAVHPDFALAGLVAEFRDASTRLDALDEDHPMASLPAALSWSYNALTPEQAEMFALLGLAPGPDIGLPAAAALANRPAAALVRALERVSLVQQDKPGRYRMHDLVRLYARDRACHDLSSEQRTSALLRLTDHYLHSAYAGDRLMYPSRTPIELTEPVPGSRPHHHADVAGVVAWFDAEHSCVLATLRLAEEQGWHRLVWQLAWSLDTFHHHGGHVHDDLATWTAAARHVDDDLRGLTLRRLGTAYSRLGRHAEGMEHLLRSLALAEEAEDDAAQAHCHRALAAAAGLAGDNRSALDHAMSALRYYEKLDSPIQQANALNQVGWYAAQIGQYAMARSHCEAALAVLRDHPDPQGEADTLDSMGYICHHSGEHALALGYYRRALAQWRKVGAAALIAEVLERVGETHTALGDHEQARAAWRQAFEHYRSQNRPTDAARVERLL</sequence>
<dbReference type="PRINTS" id="PR00364">
    <property type="entry name" value="DISEASERSIST"/>
</dbReference>
<dbReference type="SMART" id="SM00862">
    <property type="entry name" value="Trans_reg_C"/>
    <property type="match status" value="1"/>
</dbReference>
<evidence type="ECO:0000259" key="5">
    <source>
        <dbReference type="SMART" id="SM00862"/>
    </source>
</evidence>
<dbReference type="GO" id="GO:0000160">
    <property type="term" value="P:phosphorelay signal transduction system"/>
    <property type="evidence" value="ECO:0007669"/>
    <property type="project" value="InterPro"/>
</dbReference>
<keyword evidence="4" id="KW-0804">Transcription</keyword>
<dbReference type="RefSeq" id="WP_184867375.1">
    <property type="nucleotide sequence ID" value="NZ_BAAAWY010000098.1"/>
</dbReference>
<accession>A0A7W9KN31</accession>
<dbReference type="InterPro" id="IPR036388">
    <property type="entry name" value="WH-like_DNA-bd_sf"/>
</dbReference>
<name>A0A7W9KN31_9PSEU</name>
<evidence type="ECO:0000256" key="4">
    <source>
        <dbReference type="ARBA" id="ARBA00023163"/>
    </source>
</evidence>
<dbReference type="InterPro" id="IPR005158">
    <property type="entry name" value="BTAD"/>
</dbReference>
<keyword evidence="3 7" id="KW-0238">DNA-binding</keyword>
<keyword evidence="2" id="KW-0805">Transcription regulation</keyword>
<dbReference type="Proteomes" id="UP000585638">
    <property type="component" value="Unassembled WGS sequence"/>
</dbReference>
<dbReference type="Pfam" id="PF13424">
    <property type="entry name" value="TPR_12"/>
    <property type="match status" value="2"/>
</dbReference>
<keyword evidence="8" id="KW-1185">Reference proteome</keyword>
<dbReference type="SMART" id="SM00028">
    <property type="entry name" value="TPR"/>
    <property type="match status" value="5"/>
</dbReference>
<comment type="similarity">
    <text evidence="1">Belongs to the AfsR/DnrI/RedD regulatory family.</text>
</comment>
<dbReference type="InterPro" id="IPR001867">
    <property type="entry name" value="OmpR/PhoB-type_DNA-bd"/>
</dbReference>
<dbReference type="SMART" id="SM01043">
    <property type="entry name" value="BTAD"/>
    <property type="match status" value="1"/>
</dbReference>
<dbReference type="InterPro" id="IPR016032">
    <property type="entry name" value="Sig_transdc_resp-reg_C-effctor"/>
</dbReference>
<evidence type="ECO:0000259" key="6">
    <source>
        <dbReference type="SMART" id="SM01043"/>
    </source>
</evidence>
<evidence type="ECO:0000313" key="8">
    <source>
        <dbReference type="Proteomes" id="UP000585638"/>
    </source>
</evidence>
<evidence type="ECO:0000256" key="1">
    <source>
        <dbReference type="ARBA" id="ARBA00005820"/>
    </source>
</evidence>
<proteinExistence type="inferred from homology"/>
<protein>
    <submittedName>
        <fullName evidence="7">DNA-binding SARP family transcriptional activator/tetratricopeptide (TPR) repeat protein</fullName>
    </submittedName>
</protein>
<dbReference type="SUPFAM" id="SSF48452">
    <property type="entry name" value="TPR-like"/>
    <property type="match status" value="2"/>
</dbReference>
<gene>
    <name evidence="7" type="ORF">BJ998_006802</name>
</gene>
<dbReference type="InterPro" id="IPR019734">
    <property type="entry name" value="TPR_rpt"/>
</dbReference>
<dbReference type="GO" id="GO:0043531">
    <property type="term" value="F:ADP binding"/>
    <property type="evidence" value="ECO:0007669"/>
    <property type="project" value="InterPro"/>
</dbReference>
<evidence type="ECO:0000256" key="2">
    <source>
        <dbReference type="ARBA" id="ARBA00023015"/>
    </source>
</evidence>
<dbReference type="GO" id="GO:0006355">
    <property type="term" value="P:regulation of DNA-templated transcription"/>
    <property type="evidence" value="ECO:0007669"/>
    <property type="project" value="InterPro"/>
</dbReference>
<dbReference type="Pfam" id="PF03704">
    <property type="entry name" value="BTAD"/>
    <property type="match status" value="1"/>
</dbReference>
<dbReference type="InterPro" id="IPR027417">
    <property type="entry name" value="P-loop_NTPase"/>
</dbReference>
<reference evidence="7 8" key="1">
    <citation type="submission" date="2020-08" db="EMBL/GenBank/DDBJ databases">
        <title>Sequencing the genomes of 1000 actinobacteria strains.</title>
        <authorList>
            <person name="Klenk H.-P."/>
        </authorList>
    </citation>
    <scope>NUCLEOTIDE SEQUENCE [LARGE SCALE GENOMIC DNA]</scope>
    <source>
        <strain evidence="7 8">DSM 43851</strain>
    </source>
</reference>
<dbReference type="GO" id="GO:0003677">
    <property type="term" value="F:DNA binding"/>
    <property type="evidence" value="ECO:0007669"/>
    <property type="project" value="UniProtKB-KW"/>
</dbReference>
<dbReference type="SUPFAM" id="SSF46894">
    <property type="entry name" value="C-terminal effector domain of the bipartite response regulators"/>
    <property type="match status" value="1"/>
</dbReference>
<evidence type="ECO:0000256" key="3">
    <source>
        <dbReference type="ARBA" id="ARBA00023125"/>
    </source>
</evidence>
<dbReference type="CDD" id="cd15831">
    <property type="entry name" value="BTAD"/>
    <property type="match status" value="1"/>
</dbReference>
<organism evidence="7 8">
    <name type="scientific">Kutzneria kofuensis</name>
    <dbReference type="NCBI Taxonomy" id="103725"/>
    <lineage>
        <taxon>Bacteria</taxon>
        <taxon>Bacillati</taxon>
        <taxon>Actinomycetota</taxon>
        <taxon>Actinomycetes</taxon>
        <taxon>Pseudonocardiales</taxon>
        <taxon>Pseudonocardiaceae</taxon>
        <taxon>Kutzneria</taxon>
    </lineage>
</organism>
<dbReference type="AlphaFoldDB" id="A0A7W9KN31"/>
<dbReference type="Gene3D" id="1.25.40.10">
    <property type="entry name" value="Tetratricopeptide repeat domain"/>
    <property type="match status" value="2"/>
</dbReference>
<evidence type="ECO:0000313" key="7">
    <source>
        <dbReference type="EMBL" id="MBB5895606.1"/>
    </source>
</evidence>
<dbReference type="EMBL" id="JACHIR010000001">
    <property type="protein sequence ID" value="MBB5895606.1"/>
    <property type="molecule type" value="Genomic_DNA"/>
</dbReference>
<dbReference type="PANTHER" id="PTHR35807">
    <property type="entry name" value="TRANSCRIPTIONAL REGULATOR REDD-RELATED"/>
    <property type="match status" value="1"/>
</dbReference>
<dbReference type="InterPro" id="IPR051677">
    <property type="entry name" value="AfsR-DnrI-RedD_regulator"/>
</dbReference>